<proteinExistence type="predicted"/>
<evidence type="ECO:0008006" key="4">
    <source>
        <dbReference type="Google" id="ProtNLM"/>
    </source>
</evidence>
<dbReference type="Proteomes" id="UP000466307">
    <property type="component" value="Unassembled WGS sequence"/>
</dbReference>
<feature type="transmembrane region" description="Helical" evidence="1">
    <location>
        <begin position="100"/>
        <end position="122"/>
    </location>
</feature>
<keyword evidence="1" id="KW-0472">Membrane</keyword>
<comment type="caution">
    <text evidence="2">The sequence shown here is derived from an EMBL/GenBank/DDBJ whole genome shotgun (WGS) entry which is preliminary data.</text>
</comment>
<evidence type="ECO:0000313" key="2">
    <source>
        <dbReference type="EMBL" id="NDK91672.1"/>
    </source>
</evidence>
<protein>
    <recommendedName>
        <fullName evidence="4">Oligosaccharide flippase family protein</fullName>
    </recommendedName>
</protein>
<keyword evidence="1" id="KW-0812">Transmembrane</keyword>
<gene>
    <name evidence="2" type="ORF">GYA93_19140</name>
</gene>
<reference evidence="2 3" key="1">
    <citation type="submission" date="2020-01" db="EMBL/GenBank/DDBJ databases">
        <title>Investigation of new actinobacteria for the biodesulphurisation of diesel fuel.</title>
        <authorList>
            <person name="Athi Narayanan S.M."/>
        </authorList>
    </citation>
    <scope>NUCLEOTIDE SEQUENCE [LARGE SCALE GENOMIC DNA]</scope>
    <source>
        <strain evidence="2 3">213E</strain>
    </source>
</reference>
<evidence type="ECO:0000313" key="3">
    <source>
        <dbReference type="Proteomes" id="UP000466307"/>
    </source>
</evidence>
<keyword evidence="3" id="KW-1185">Reference proteome</keyword>
<dbReference type="AlphaFoldDB" id="A0A7K3LTW9"/>
<feature type="transmembrane region" description="Helical" evidence="1">
    <location>
        <begin position="366"/>
        <end position="384"/>
    </location>
</feature>
<feature type="transmembrane region" description="Helical" evidence="1">
    <location>
        <begin position="334"/>
        <end position="359"/>
    </location>
</feature>
<feature type="transmembrane region" description="Helical" evidence="1">
    <location>
        <begin position="166"/>
        <end position="185"/>
    </location>
</feature>
<organism evidence="2 3">
    <name type="scientific">Gordonia desulfuricans</name>
    <dbReference type="NCBI Taxonomy" id="89051"/>
    <lineage>
        <taxon>Bacteria</taxon>
        <taxon>Bacillati</taxon>
        <taxon>Actinomycetota</taxon>
        <taxon>Actinomycetes</taxon>
        <taxon>Mycobacteriales</taxon>
        <taxon>Gordoniaceae</taxon>
        <taxon>Gordonia</taxon>
    </lineage>
</organism>
<feature type="transmembrane region" description="Helical" evidence="1">
    <location>
        <begin position="298"/>
        <end position="322"/>
    </location>
</feature>
<feature type="transmembrane region" description="Helical" evidence="1">
    <location>
        <begin position="390"/>
        <end position="413"/>
    </location>
</feature>
<evidence type="ECO:0000256" key="1">
    <source>
        <dbReference type="SAM" id="Phobius"/>
    </source>
</evidence>
<sequence>MTVRQNVANQEKHQEKLGARKAPAVLRSIARLSSPTLSAILSRMSQFLILFSLTAISDANDRSSAVVAFGLISAVGIMADTGAANYLLTRTLDEATQKTFIRVVGVQAVSSLVGAVGCIAYASAVVHLSHTTISVIVALSCVQVFEAVGKAARAPYLVLHQPVRYVVPEVLIAIVKAFCAGYVLLVGASALPYWLLAVFSAMVIGIVAIRTKKLLVSTGPERSRVTELRDVLRFGLSGATSAVYSQVPLLIAPLVMPVGEAAIVAFVLRIIQPPEVVPATISAQLLPRLRDATSRTTILTWWGFLAIGLVTAVSIGSVSGWVTEIFFDSPVSLFVLIAFLMSMVIKSGNYGLVAVVLALRRPNARSICNIGIGAIAVLGAWYGGTSAGARGIGVSMLLCEALLSACLLLIVLVPRRVHK</sequence>
<dbReference type="RefSeq" id="WP_162128867.1">
    <property type="nucleotide sequence ID" value="NZ_JAADZU010000078.1"/>
</dbReference>
<feature type="transmembrane region" description="Helical" evidence="1">
    <location>
        <begin position="68"/>
        <end position="88"/>
    </location>
</feature>
<name>A0A7K3LTW9_9ACTN</name>
<dbReference type="EMBL" id="JAADZU010000078">
    <property type="protein sequence ID" value="NDK91672.1"/>
    <property type="molecule type" value="Genomic_DNA"/>
</dbReference>
<feature type="transmembrane region" description="Helical" evidence="1">
    <location>
        <begin position="37"/>
        <end position="56"/>
    </location>
</feature>
<keyword evidence="1" id="KW-1133">Transmembrane helix</keyword>
<accession>A0A7K3LTW9</accession>
<feature type="transmembrane region" description="Helical" evidence="1">
    <location>
        <begin position="191"/>
        <end position="210"/>
    </location>
</feature>